<evidence type="ECO:0000256" key="5">
    <source>
        <dbReference type="ARBA" id="ARBA00023254"/>
    </source>
</evidence>
<evidence type="ECO:0000256" key="6">
    <source>
        <dbReference type="SAM" id="MobiDB-lite"/>
    </source>
</evidence>
<evidence type="ECO:0000313" key="8">
    <source>
        <dbReference type="EMBL" id="OQE18211.1"/>
    </source>
</evidence>
<dbReference type="InterPro" id="IPR003511">
    <property type="entry name" value="HORMA_dom"/>
</dbReference>
<keyword evidence="9" id="KW-1185">Reference proteome</keyword>
<dbReference type="GO" id="GO:0005694">
    <property type="term" value="C:chromosome"/>
    <property type="evidence" value="ECO:0007669"/>
    <property type="project" value="UniProtKB-SubCell"/>
</dbReference>
<dbReference type="STRING" id="303698.A0A1V6SW57"/>
<dbReference type="PANTHER" id="PTHR48225:SF7">
    <property type="entry name" value="MEIOSIS-SPECIFIC PROTEIN HOP1"/>
    <property type="match status" value="1"/>
</dbReference>
<keyword evidence="5" id="KW-0469">Meiosis</keyword>
<feature type="region of interest" description="Disordered" evidence="6">
    <location>
        <begin position="1"/>
        <end position="21"/>
    </location>
</feature>
<dbReference type="PROSITE" id="PS50815">
    <property type="entry name" value="HORMA"/>
    <property type="match status" value="1"/>
</dbReference>
<dbReference type="Pfam" id="PF02301">
    <property type="entry name" value="HORMA"/>
    <property type="match status" value="1"/>
</dbReference>
<dbReference type="GO" id="GO:0051598">
    <property type="term" value="P:meiotic recombination checkpoint signaling"/>
    <property type="evidence" value="ECO:0007669"/>
    <property type="project" value="TreeGrafter"/>
</dbReference>
<name>A0A1V6SW57_9EURO</name>
<dbReference type="EMBL" id="MLKD01000018">
    <property type="protein sequence ID" value="OQE18211.1"/>
    <property type="molecule type" value="Genomic_DNA"/>
</dbReference>
<dbReference type="Gene3D" id="3.30.900.10">
    <property type="entry name" value="HORMA domain"/>
    <property type="match status" value="1"/>
</dbReference>
<dbReference type="InterPro" id="IPR051294">
    <property type="entry name" value="HORMA_MeioticProgression"/>
</dbReference>
<keyword evidence="4" id="KW-0539">Nucleus</keyword>
<dbReference type="GO" id="GO:0007130">
    <property type="term" value="P:synaptonemal complex assembly"/>
    <property type="evidence" value="ECO:0007669"/>
    <property type="project" value="TreeGrafter"/>
</dbReference>
<comment type="subcellular location">
    <subcellularLocation>
        <location evidence="2">Chromosome</location>
    </subcellularLocation>
    <subcellularLocation>
        <location evidence="1">Nucleus</location>
    </subcellularLocation>
</comment>
<proteinExistence type="predicted"/>
<dbReference type="SUPFAM" id="SSF56019">
    <property type="entry name" value="The spindle assembly checkpoint protein mad2"/>
    <property type="match status" value="1"/>
</dbReference>
<accession>A0A1V6SW57</accession>
<evidence type="ECO:0000256" key="4">
    <source>
        <dbReference type="ARBA" id="ARBA00023242"/>
    </source>
</evidence>
<dbReference type="PANTHER" id="PTHR48225">
    <property type="entry name" value="HORMA DOMAIN-CONTAINING PROTEIN 1"/>
    <property type="match status" value="1"/>
</dbReference>
<comment type="caution">
    <text evidence="8">The sequence shown here is derived from an EMBL/GenBank/DDBJ whole genome shotgun (WGS) entry which is preliminary data.</text>
</comment>
<protein>
    <recommendedName>
        <fullName evidence="7">HORMA domain-containing protein</fullName>
    </recommendedName>
</protein>
<dbReference type="AlphaFoldDB" id="A0A1V6SW57"/>
<evidence type="ECO:0000256" key="3">
    <source>
        <dbReference type="ARBA" id="ARBA00022454"/>
    </source>
</evidence>
<dbReference type="InterPro" id="IPR036570">
    <property type="entry name" value="HORMA_dom_sf"/>
</dbReference>
<keyword evidence="3" id="KW-0158">Chromosome</keyword>
<feature type="domain" description="HORMA" evidence="7">
    <location>
        <begin position="38"/>
        <end position="287"/>
    </location>
</feature>
<dbReference type="Proteomes" id="UP000191285">
    <property type="component" value="Unassembled WGS sequence"/>
</dbReference>
<evidence type="ECO:0000313" key="9">
    <source>
        <dbReference type="Proteomes" id="UP000191285"/>
    </source>
</evidence>
<organism evidence="8 9">
    <name type="scientific">Penicillium steckii</name>
    <dbReference type="NCBI Taxonomy" id="303698"/>
    <lineage>
        <taxon>Eukaryota</taxon>
        <taxon>Fungi</taxon>
        <taxon>Dikarya</taxon>
        <taxon>Ascomycota</taxon>
        <taxon>Pezizomycotina</taxon>
        <taxon>Eurotiomycetes</taxon>
        <taxon>Eurotiomycetidae</taxon>
        <taxon>Eurotiales</taxon>
        <taxon>Aspergillaceae</taxon>
        <taxon>Penicillium</taxon>
    </lineage>
</organism>
<dbReference type="GO" id="GO:0005634">
    <property type="term" value="C:nucleus"/>
    <property type="evidence" value="ECO:0007669"/>
    <property type="project" value="UniProtKB-SubCell"/>
</dbReference>
<gene>
    <name evidence="8" type="ORF">PENSTE_c018G08833</name>
</gene>
<dbReference type="OrthoDB" id="1928087at2759"/>
<evidence type="ECO:0000256" key="1">
    <source>
        <dbReference type="ARBA" id="ARBA00004123"/>
    </source>
</evidence>
<reference evidence="9" key="1">
    <citation type="journal article" date="2017" name="Nat. Microbiol.">
        <title>Global analysis of biosynthetic gene clusters reveals vast potential of secondary metabolite production in Penicillium species.</title>
        <authorList>
            <person name="Nielsen J.C."/>
            <person name="Grijseels S."/>
            <person name="Prigent S."/>
            <person name="Ji B."/>
            <person name="Dainat J."/>
            <person name="Nielsen K.F."/>
            <person name="Frisvad J.C."/>
            <person name="Workman M."/>
            <person name="Nielsen J."/>
        </authorList>
    </citation>
    <scope>NUCLEOTIDE SEQUENCE [LARGE SCALE GENOMIC DNA]</scope>
    <source>
        <strain evidence="9">IBT 24891</strain>
    </source>
</reference>
<evidence type="ECO:0000256" key="2">
    <source>
        <dbReference type="ARBA" id="ARBA00004286"/>
    </source>
</evidence>
<sequence>MPRRGPTIAMGKSREALPNLKTRPPHLHTMLDALQQKVQSLELMKIVLHVTLAGIFFKRGLLPLVTFGERSLSIPKTSSRSGSHIHSYDEFTSGKKTSQADGHTFQVKAMERGVDSQTDQVLDLLEGSIFEVLVRRRLQAVKFSIIKTIEQPIEIVETYTIAFDYQNEHFSGTERVEFDGNTELNTEKDDMNAPVRKFRSTVDVIKGIKQMDRLLAPFTTTLTKLPSTRALGVFLFYTDDCPDEYQAPDFVEAGDFLFKFTCDEEQAVRKLSCGGISTGYHSASLRVSYLNPLATSCRSSEAQLSPRSACPSRGG</sequence>
<evidence type="ECO:0000259" key="7">
    <source>
        <dbReference type="PROSITE" id="PS50815"/>
    </source>
</evidence>